<reference evidence="2" key="1">
    <citation type="submission" date="2023-04" db="EMBL/GenBank/DDBJ databases">
        <title>Phytophthora fragariaefolia NBRC 109709.</title>
        <authorList>
            <person name="Ichikawa N."/>
            <person name="Sato H."/>
            <person name="Tonouchi N."/>
        </authorList>
    </citation>
    <scope>NUCLEOTIDE SEQUENCE</scope>
    <source>
        <strain evidence="2">NBRC 109709</strain>
    </source>
</reference>
<protein>
    <submittedName>
        <fullName evidence="2">Unnamed protein product</fullName>
    </submittedName>
</protein>
<comment type="caution">
    <text evidence="2">The sequence shown here is derived from an EMBL/GenBank/DDBJ whole genome shotgun (WGS) entry which is preliminary data.</text>
</comment>
<dbReference type="Proteomes" id="UP001165121">
    <property type="component" value="Unassembled WGS sequence"/>
</dbReference>
<gene>
    <name evidence="2" type="ORF">Pfra01_001983100</name>
</gene>
<evidence type="ECO:0000313" key="2">
    <source>
        <dbReference type="EMBL" id="GMF49989.1"/>
    </source>
</evidence>
<evidence type="ECO:0000313" key="3">
    <source>
        <dbReference type="Proteomes" id="UP001165121"/>
    </source>
</evidence>
<feature type="region of interest" description="Disordered" evidence="1">
    <location>
        <begin position="154"/>
        <end position="174"/>
    </location>
</feature>
<keyword evidence="3" id="KW-1185">Reference proteome</keyword>
<feature type="compositionally biased region" description="Polar residues" evidence="1">
    <location>
        <begin position="162"/>
        <end position="174"/>
    </location>
</feature>
<accession>A0A9W6Y1K3</accession>
<evidence type="ECO:0000256" key="1">
    <source>
        <dbReference type="SAM" id="MobiDB-lite"/>
    </source>
</evidence>
<proteinExistence type="predicted"/>
<name>A0A9W6Y1K3_9STRA</name>
<organism evidence="2 3">
    <name type="scientific">Phytophthora fragariaefolia</name>
    <dbReference type="NCBI Taxonomy" id="1490495"/>
    <lineage>
        <taxon>Eukaryota</taxon>
        <taxon>Sar</taxon>
        <taxon>Stramenopiles</taxon>
        <taxon>Oomycota</taxon>
        <taxon>Peronosporomycetes</taxon>
        <taxon>Peronosporales</taxon>
        <taxon>Peronosporaceae</taxon>
        <taxon>Phytophthora</taxon>
    </lineage>
</organism>
<dbReference type="EMBL" id="BSXT01002639">
    <property type="protein sequence ID" value="GMF49989.1"/>
    <property type="molecule type" value="Genomic_DNA"/>
</dbReference>
<sequence>MSGSAYALSFQSFSLKPKKSDAVDEKADKTTTRVMLYKSGFMVRPDTLLGEFSSYKRNRRKVSNSWRRLQSTQLRRQTHLEQLARQLQHIVRHQQLFLFVGLRQQTEVNVHLFKAATRLAYTPRHSNNKTNTNLLSQKKRRVLVLLVDVGAQHHETQHEHTVGQTDRQISETRATPQRAIQRNVRRQHAPDSHFDVNDAFRRERAGSIRDSLHAHDHKEHEDDQKRRGYDFIGCTLPSLAFQPCASTAKRDPCFDVYHILQTKVGQVRQTRAP</sequence>
<dbReference type="AlphaFoldDB" id="A0A9W6Y1K3"/>